<dbReference type="Proteomes" id="UP000295658">
    <property type="component" value="Unassembled WGS sequence"/>
</dbReference>
<dbReference type="AlphaFoldDB" id="A0A4R1QET5"/>
<evidence type="ECO:0000313" key="2">
    <source>
        <dbReference type="EMBL" id="TCL49290.1"/>
    </source>
</evidence>
<accession>A0A4R1QET5</accession>
<keyword evidence="1" id="KW-0175">Coiled coil</keyword>
<sequence>MTEKSKQIVDVLWSPFENNLNAFFAFSKQMENVMKSQLFEQWNAALQPFHPINANLDSPSLEPVLQQWQKVNEQLQKLSMMPNKANELLQQQTEAIAEKLKKQREDIEKQIHAYVNEMKDVQRKWLESLFFSPSILS</sequence>
<gene>
    <name evidence="2" type="ORF">EDD69_107113</name>
</gene>
<comment type="caution">
    <text evidence="2">The sequence shown here is derived from an EMBL/GenBank/DDBJ whole genome shotgun (WGS) entry which is preliminary data.</text>
</comment>
<organism evidence="2 3">
    <name type="scientific">Thermolongibacillus altinsuensis</name>
    <dbReference type="NCBI Taxonomy" id="575256"/>
    <lineage>
        <taxon>Bacteria</taxon>
        <taxon>Bacillati</taxon>
        <taxon>Bacillota</taxon>
        <taxon>Bacilli</taxon>
        <taxon>Bacillales</taxon>
        <taxon>Anoxybacillaceae</taxon>
        <taxon>Thermolongibacillus</taxon>
    </lineage>
</organism>
<evidence type="ECO:0000313" key="3">
    <source>
        <dbReference type="Proteomes" id="UP000295658"/>
    </source>
</evidence>
<dbReference type="EMBL" id="SLUL01000007">
    <property type="protein sequence ID" value="TCL49290.1"/>
    <property type="molecule type" value="Genomic_DNA"/>
</dbReference>
<reference evidence="2 3" key="1">
    <citation type="submission" date="2019-03" db="EMBL/GenBank/DDBJ databases">
        <title>Genomic Encyclopedia of Type Strains, Phase IV (KMG-IV): sequencing the most valuable type-strain genomes for metagenomic binning, comparative biology and taxonomic classification.</title>
        <authorList>
            <person name="Goeker M."/>
        </authorList>
    </citation>
    <scope>NUCLEOTIDE SEQUENCE [LARGE SCALE GENOMIC DNA]</scope>
    <source>
        <strain evidence="2 3">DSM 24979</strain>
    </source>
</reference>
<proteinExistence type="predicted"/>
<protein>
    <submittedName>
        <fullName evidence="2">Uncharacterized protein</fullName>
    </submittedName>
</protein>
<evidence type="ECO:0000256" key="1">
    <source>
        <dbReference type="SAM" id="Coils"/>
    </source>
</evidence>
<name>A0A4R1QET5_9BACL</name>
<feature type="coiled-coil region" evidence="1">
    <location>
        <begin position="86"/>
        <end position="124"/>
    </location>
</feature>
<dbReference type="RefSeq" id="WP_132948501.1">
    <property type="nucleotide sequence ID" value="NZ_BSVG01000015.1"/>
</dbReference>
<keyword evidence="3" id="KW-1185">Reference proteome</keyword>